<evidence type="ECO:0000256" key="4">
    <source>
        <dbReference type="ARBA" id="ARBA00023163"/>
    </source>
</evidence>
<dbReference type="PROSITE" id="PS50931">
    <property type="entry name" value="HTH_LYSR"/>
    <property type="match status" value="1"/>
</dbReference>
<accession>A0A848MMM0</accession>
<dbReference type="RefSeq" id="WP_169403827.1">
    <property type="nucleotide sequence ID" value="NZ_JAADJU010000007.1"/>
</dbReference>
<dbReference type="InterPro" id="IPR036390">
    <property type="entry name" value="WH_DNA-bd_sf"/>
</dbReference>
<sequence>MDRLTAAKVFVAIVERGSMIAAADSLNMSRAMVSRYLAEMEHWAAARLLHRTTRKLGLTGAGEKTLLRCRELLALTEDMRVETATDDAELSGLLRLSCSQSLAQVALGVAMAEFLQRYPKVAVDLQISNRTVNLVEERIDLALRITSTLDPNLIARSLTRCESILCAAPAYLVMRGIPRQPGDLSIHNCLTYTYFGKSLWHFSQQQEKFSIPVSGNLSANESQALLSAALQGVGITLQPRYAVADYIAKGQLVMLLPEYSPQEMGIYGIYTSRRQMPPALRAMIDFLHQWFAHSSYWRAITQ</sequence>
<keyword evidence="2" id="KW-0805">Transcription regulation</keyword>
<comment type="similarity">
    <text evidence="1">Belongs to the LysR transcriptional regulatory family.</text>
</comment>
<gene>
    <name evidence="6" type="ORF">GW590_14815</name>
</gene>
<dbReference type="InterPro" id="IPR000847">
    <property type="entry name" value="LysR_HTH_N"/>
</dbReference>
<evidence type="ECO:0000256" key="1">
    <source>
        <dbReference type="ARBA" id="ARBA00009437"/>
    </source>
</evidence>
<reference evidence="6 7" key="1">
    <citation type="submission" date="2020-01" db="EMBL/GenBank/DDBJ databases">
        <authorList>
            <person name="Lee S.D."/>
        </authorList>
    </citation>
    <scope>NUCLEOTIDE SEQUENCE [LARGE SCALE GENOMIC DNA]</scope>
    <source>
        <strain evidence="6 7">SAP-1</strain>
    </source>
</reference>
<dbReference type="GO" id="GO:0003700">
    <property type="term" value="F:DNA-binding transcription factor activity"/>
    <property type="evidence" value="ECO:0007669"/>
    <property type="project" value="InterPro"/>
</dbReference>
<keyword evidence="3" id="KW-0238">DNA-binding</keyword>
<dbReference type="Proteomes" id="UP000585363">
    <property type="component" value="Unassembled WGS sequence"/>
</dbReference>
<evidence type="ECO:0000313" key="7">
    <source>
        <dbReference type="Proteomes" id="UP000585363"/>
    </source>
</evidence>
<dbReference type="Pfam" id="PF03466">
    <property type="entry name" value="LysR_substrate"/>
    <property type="match status" value="1"/>
</dbReference>
<evidence type="ECO:0000256" key="2">
    <source>
        <dbReference type="ARBA" id="ARBA00023015"/>
    </source>
</evidence>
<protein>
    <submittedName>
        <fullName evidence="6">LysR family transcriptional regulator</fullName>
    </submittedName>
</protein>
<dbReference type="EMBL" id="JAADJU010000007">
    <property type="protein sequence ID" value="NMP28132.1"/>
    <property type="molecule type" value="Genomic_DNA"/>
</dbReference>
<dbReference type="PANTHER" id="PTHR30537">
    <property type="entry name" value="HTH-TYPE TRANSCRIPTIONAL REGULATOR"/>
    <property type="match status" value="1"/>
</dbReference>
<dbReference type="Pfam" id="PF00126">
    <property type="entry name" value="HTH_1"/>
    <property type="match status" value="1"/>
</dbReference>
<dbReference type="InterPro" id="IPR058163">
    <property type="entry name" value="LysR-type_TF_proteobact-type"/>
</dbReference>
<dbReference type="AlphaFoldDB" id="A0A848MMM0"/>
<dbReference type="PANTHER" id="PTHR30537:SF35">
    <property type="entry name" value="TRANSCRIPTIONAL REGULATORY PROTEIN"/>
    <property type="match status" value="1"/>
</dbReference>
<dbReference type="CDD" id="cd08422">
    <property type="entry name" value="PBP2_CrgA_like"/>
    <property type="match status" value="1"/>
</dbReference>
<evidence type="ECO:0000256" key="3">
    <source>
        <dbReference type="ARBA" id="ARBA00023125"/>
    </source>
</evidence>
<dbReference type="FunFam" id="3.40.190.290:FF:000001">
    <property type="entry name" value="Transcriptional regulator, LysR family"/>
    <property type="match status" value="1"/>
</dbReference>
<name>A0A848MMM0_9GAMM</name>
<dbReference type="Gene3D" id="3.40.190.290">
    <property type="match status" value="1"/>
</dbReference>
<dbReference type="InterPro" id="IPR036388">
    <property type="entry name" value="WH-like_DNA-bd_sf"/>
</dbReference>
<keyword evidence="7" id="KW-1185">Reference proteome</keyword>
<dbReference type="GO" id="GO:0043565">
    <property type="term" value="F:sequence-specific DNA binding"/>
    <property type="evidence" value="ECO:0007669"/>
    <property type="project" value="TreeGrafter"/>
</dbReference>
<evidence type="ECO:0000259" key="5">
    <source>
        <dbReference type="PROSITE" id="PS50931"/>
    </source>
</evidence>
<reference evidence="6 7" key="2">
    <citation type="submission" date="2020-06" db="EMBL/GenBank/DDBJ databases">
        <title>Polyphasic characterization of a Rahnella strain isolated from tree sap.</title>
        <authorList>
            <person name="Kim I.S."/>
        </authorList>
    </citation>
    <scope>NUCLEOTIDE SEQUENCE [LARGE SCALE GENOMIC DNA]</scope>
    <source>
        <strain evidence="6 7">SAP-1</strain>
    </source>
</reference>
<dbReference type="SUPFAM" id="SSF53850">
    <property type="entry name" value="Periplasmic binding protein-like II"/>
    <property type="match status" value="1"/>
</dbReference>
<dbReference type="SUPFAM" id="SSF46785">
    <property type="entry name" value="Winged helix' DNA-binding domain"/>
    <property type="match status" value="1"/>
</dbReference>
<dbReference type="InterPro" id="IPR005119">
    <property type="entry name" value="LysR_subst-bd"/>
</dbReference>
<evidence type="ECO:0000313" key="6">
    <source>
        <dbReference type="EMBL" id="NMP28132.1"/>
    </source>
</evidence>
<proteinExistence type="inferred from homology"/>
<organism evidence="6 7">
    <name type="scientific">Rouxiella aceris</name>
    <dbReference type="NCBI Taxonomy" id="2703884"/>
    <lineage>
        <taxon>Bacteria</taxon>
        <taxon>Pseudomonadati</taxon>
        <taxon>Pseudomonadota</taxon>
        <taxon>Gammaproteobacteria</taxon>
        <taxon>Enterobacterales</taxon>
        <taxon>Yersiniaceae</taxon>
        <taxon>Rouxiella</taxon>
    </lineage>
</organism>
<keyword evidence="4" id="KW-0804">Transcription</keyword>
<dbReference type="GO" id="GO:0006351">
    <property type="term" value="P:DNA-templated transcription"/>
    <property type="evidence" value="ECO:0007669"/>
    <property type="project" value="TreeGrafter"/>
</dbReference>
<feature type="domain" description="HTH lysR-type" evidence="5">
    <location>
        <begin position="1"/>
        <end position="59"/>
    </location>
</feature>
<dbReference type="Gene3D" id="1.10.10.10">
    <property type="entry name" value="Winged helix-like DNA-binding domain superfamily/Winged helix DNA-binding domain"/>
    <property type="match status" value="1"/>
</dbReference>
<comment type="caution">
    <text evidence="6">The sequence shown here is derived from an EMBL/GenBank/DDBJ whole genome shotgun (WGS) entry which is preliminary data.</text>
</comment>